<dbReference type="SMART" id="SM00292">
    <property type="entry name" value="BRCT"/>
    <property type="match status" value="1"/>
</dbReference>
<organism evidence="17 18">
    <name type="scientific">Oceanococcus atlanticus</name>
    <dbReference type="NCBI Taxonomy" id="1317117"/>
    <lineage>
        <taxon>Bacteria</taxon>
        <taxon>Pseudomonadati</taxon>
        <taxon>Pseudomonadota</taxon>
        <taxon>Gammaproteobacteria</taxon>
        <taxon>Chromatiales</taxon>
        <taxon>Oceanococcaceae</taxon>
        <taxon>Oceanococcus</taxon>
    </lineage>
</organism>
<evidence type="ECO:0000256" key="6">
    <source>
        <dbReference type="ARBA" id="ARBA00022723"/>
    </source>
</evidence>
<dbReference type="Gene3D" id="6.20.10.30">
    <property type="match status" value="1"/>
</dbReference>
<dbReference type="InterPro" id="IPR001679">
    <property type="entry name" value="DNA_ligase"/>
</dbReference>
<dbReference type="Proteomes" id="UP000192342">
    <property type="component" value="Unassembled WGS sequence"/>
</dbReference>
<dbReference type="GO" id="GO:0006260">
    <property type="term" value="P:DNA replication"/>
    <property type="evidence" value="ECO:0007669"/>
    <property type="project" value="UniProtKB-KW"/>
</dbReference>
<evidence type="ECO:0000256" key="2">
    <source>
        <dbReference type="ARBA" id="ARBA00012722"/>
    </source>
</evidence>
<dbReference type="PANTHER" id="PTHR23389">
    <property type="entry name" value="CHROMOSOME TRANSMISSION FIDELITY FACTOR 18"/>
    <property type="match status" value="1"/>
</dbReference>
<dbReference type="InterPro" id="IPR001357">
    <property type="entry name" value="BRCT_dom"/>
</dbReference>
<dbReference type="HAMAP" id="MF_01588">
    <property type="entry name" value="DNA_ligase_A"/>
    <property type="match status" value="1"/>
</dbReference>
<evidence type="ECO:0000313" key="18">
    <source>
        <dbReference type="Proteomes" id="UP000192342"/>
    </source>
</evidence>
<dbReference type="EMBL" id="AQQV01000001">
    <property type="protein sequence ID" value="ORE88301.1"/>
    <property type="molecule type" value="Genomic_DNA"/>
</dbReference>
<dbReference type="NCBIfam" id="NF005932">
    <property type="entry name" value="PRK07956.1"/>
    <property type="match status" value="1"/>
</dbReference>
<comment type="cofactor">
    <cofactor evidence="14">
        <name>Mg(2+)</name>
        <dbReference type="ChEBI" id="CHEBI:18420"/>
    </cofactor>
    <cofactor evidence="14">
        <name>Mn(2+)</name>
        <dbReference type="ChEBI" id="CHEBI:29035"/>
    </cofactor>
</comment>
<dbReference type="FunFam" id="2.40.50.140:FF:000012">
    <property type="entry name" value="DNA ligase"/>
    <property type="match status" value="1"/>
</dbReference>
<accession>A0A1Y1SG27</accession>
<dbReference type="PANTHER" id="PTHR23389:SF9">
    <property type="entry name" value="DNA LIGASE"/>
    <property type="match status" value="1"/>
</dbReference>
<evidence type="ECO:0000256" key="12">
    <source>
        <dbReference type="ARBA" id="ARBA00034005"/>
    </source>
</evidence>
<evidence type="ECO:0000256" key="10">
    <source>
        <dbReference type="ARBA" id="ARBA00023027"/>
    </source>
</evidence>
<dbReference type="OrthoDB" id="9759736at2"/>
<dbReference type="InterPro" id="IPR003583">
    <property type="entry name" value="Hlx-hairpin-Hlx_DNA-bd_motif"/>
</dbReference>
<dbReference type="SUPFAM" id="SSF47781">
    <property type="entry name" value="RuvA domain 2-like"/>
    <property type="match status" value="1"/>
</dbReference>
<dbReference type="Pfam" id="PF01653">
    <property type="entry name" value="DNA_ligase_aden"/>
    <property type="match status" value="1"/>
</dbReference>
<feature type="binding site" evidence="14">
    <location>
        <begin position="85"/>
        <end position="86"/>
    </location>
    <ligand>
        <name>NAD(+)</name>
        <dbReference type="ChEBI" id="CHEBI:57540"/>
    </ligand>
</feature>
<dbReference type="STRING" id="1317117.ATO7_00460"/>
<keyword evidence="10 14" id="KW-0520">NAD</keyword>
<feature type="binding site" evidence="14">
    <location>
        <position position="174"/>
    </location>
    <ligand>
        <name>NAD(+)</name>
        <dbReference type="ChEBI" id="CHEBI:57540"/>
    </ligand>
</feature>
<dbReference type="PIRSF" id="PIRSF001604">
    <property type="entry name" value="LigA"/>
    <property type="match status" value="1"/>
</dbReference>
<dbReference type="Gene3D" id="1.10.287.610">
    <property type="entry name" value="Helix hairpin bin"/>
    <property type="match status" value="1"/>
</dbReference>
<feature type="binding site" evidence="14">
    <location>
        <position position="416"/>
    </location>
    <ligand>
        <name>Zn(2+)</name>
        <dbReference type="ChEBI" id="CHEBI:29105"/>
    </ligand>
</feature>
<dbReference type="FunFam" id="1.10.287.610:FF:000002">
    <property type="entry name" value="DNA ligase"/>
    <property type="match status" value="1"/>
</dbReference>
<dbReference type="SUPFAM" id="SSF50249">
    <property type="entry name" value="Nucleic acid-binding proteins"/>
    <property type="match status" value="1"/>
</dbReference>
<reference evidence="17 18" key="1">
    <citation type="submission" date="2013-04" db="EMBL/GenBank/DDBJ databases">
        <title>Oceanococcus atlanticus 22II-S10r2 Genome Sequencing.</title>
        <authorList>
            <person name="Lai Q."/>
            <person name="Li G."/>
            <person name="Shao Z."/>
        </authorList>
    </citation>
    <scope>NUCLEOTIDE SEQUENCE [LARGE SCALE GENOMIC DNA]</scope>
    <source>
        <strain evidence="17 18">22II-S10r2</strain>
    </source>
</reference>
<dbReference type="SMART" id="SM00278">
    <property type="entry name" value="HhH1"/>
    <property type="match status" value="4"/>
</dbReference>
<dbReference type="SUPFAM" id="SSF56091">
    <property type="entry name" value="DNA ligase/mRNA capping enzyme, catalytic domain"/>
    <property type="match status" value="1"/>
</dbReference>
<dbReference type="Gene3D" id="1.10.150.20">
    <property type="entry name" value="5' to 3' exonuclease, C-terminal subdomain"/>
    <property type="match status" value="2"/>
</dbReference>
<comment type="caution">
    <text evidence="17">The sequence shown here is derived from an EMBL/GenBank/DDBJ whole genome shotgun (WGS) entry which is preliminary data.</text>
</comment>
<dbReference type="CDD" id="cd17748">
    <property type="entry name" value="BRCT_DNA_ligase_like"/>
    <property type="match status" value="1"/>
</dbReference>
<evidence type="ECO:0000313" key="17">
    <source>
        <dbReference type="EMBL" id="ORE88301.1"/>
    </source>
</evidence>
<dbReference type="GO" id="GO:0005829">
    <property type="term" value="C:cytosol"/>
    <property type="evidence" value="ECO:0007669"/>
    <property type="project" value="TreeGrafter"/>
</dbReference>
<keyword evidence="14" id="KW-0464">Manganese</keyword>
<comment type="caution">
    <text evidence="14">Lacks conserved residue(s) required for the propagation of feature annotation.</text>
</comment>
<dbReference type="PROSITE" id="PS50172">
    <property type="entry name" value="BRCT"/>
    <property type="match status" value="1"/>
</dbReference>
<keyword evidence="18" id="KW-1185">Reference proteome</keyword>
<evidence type="ECO:0000256" key="13">
    <source>
        <dbReference type="ARBA" id="ARBA00060881"/>
    </source>
</evidence>
<dbReference type="Pfam" id="PF14520">
    <property type="entry name" value="HHH_5"/>
    <property type="match status" value="1"/>
</dbReference>
<dbReference type="Pfam" id="PF00533">
    <property type="entry name" value="BRCT"/>
    <property type="match status" value="1"/>
</dbReference>
<dbReference type="Gene3D" id="3.30.470.30">
    <property type="entry name" value="DNA ligase/mRNA capping enzyme"/>
    <property type="match status" value="1"/>
</dbReference>
<evidence type="ECO:0000256" key="3">
    <source>
        <dbReference type="ARBA" id="ARBA00013308"/>
    </source>
</evidence>
<protein>
    <recommendedName>
        <fullName evidence="3 14">DNA ligase</fullName>
        <ecNumber evidence="2 14">6.5.1.2</ecNumber>
    </recommendedName>
    <alternativeName>
        <fullName evidence="14">Polydeoxyribonucleotide synthase [NAD(+)]</fullName>
    </alternativeName>
</protein>
<dbReference type="InterPro" id="IPR012340">
    <property type="entry name" value="NA-bd_OB-fold"/>
</dbReference>
<keyword evidence="8 14" id="KW-0862">Zinc</keyword>
<feature type="binding site" evidence="14">
    <location>
        <begin position="36"/>
        <end position="40"/>
    </location>
    <ligand>
        <name>NAD(+)</name>
        <dbReference type="ChEBI" id="CHEBI:57540"/>
    </ligand>
</feature>
<keyword evidence="11 14" id="KW-0234">DNA repair</keyword>
<dbReference type="CDD" id="cd00114">
    <property type="entry name" value="LIGANc"/>
    <property type="match status" value="1"/>
</dbReference>
<dbReference type="GO" id="GO:0006281">
    <property type="term" value="P:DNA repair"/>
    <property type="evidence" value="ECO:0007669"/>
    <property type="project" value="UniProtKB-KW"/>
</dbReference>
<dbReference type="InterPro" id="IPR018239">
    <property type="entry name" value="DNA_ligase_AS"/>
</dbReference>
<evidence type="ECO:0000256" key="9">
    <source>
        <dbReference type="ARBA" id="ARBA00022842"/>
    </source>
</evidence>
<dbReference type="InterPro" id="IPR013840">
    <property type="entry name" value="DNAligase_N"/>
</dbReference>
<dbReference type="InterPro" id="IPR033136">
    <property type="entry name" value="DNA_ligase_CS"/>
</dbReference>
<comment type="similarity">
    <text evidence="13 14">Belongs to the NAD-dependent DNA ligase family. LigA subfamily.</text>
</comment>
<dbReference type="AlphaFoldDB" id="A0A1Y1SG27"/>
<evidence type="ECO:0000256" key="15">
    <source>
        <dbReference type="RuleBase" id="RU000618"/>
    </source>
</evidence>
<dbReference type="SUPFAM" id="SSF52113">
    <property type="entry name" value="BRCT domain"/>
    <property type="match status" value="1"/>
</dbReference>
<dbReference type="GO" id="GO:0046872">
    <property type="term" value="F:metal ion binding"/>
    <property type="evidence" value="ECO:0007669"/>
    <property type="project" value="UniProtKB-KW"/>
</dbReference>
<dbReference type="Pfam" id="PF12826">
    <property type="entry name" value="HHH_2"/>
    <property type="match status" value="1"/>
</dbReference>
<sequence length="677" mass="73468">MTAIPTAARKRAAELADQLREHDHRYYVLDDPQLDDANYDALRRELEQLEARYPELRTADSPTQRVGAPPDNAFAAVVHRQPMLSLANCFSDDELDDFLERVRKAMGTLPLFGAEPKFDGLAVSLVYEEGVLVSGATRGDGREGEDVTANLRTVGSVPLRLQGAAPPVLEVRGEVVMPRSGFAELNSRLEAQGEKTYVNPRNAAAGALRQLNPQVTAQRPLKFFAYAVGDSQGVFEGEHGLTRNNQVMAALAEWGFVVTQLRQDCADRDALLAYYQRIGELRDSLDFDIDGVVYKVDDLAVRDELGQVARAPRWAIAHKFPAEEATTRLRAVEFQVGRTGALTPVARLEPVFVGGVTVSNATLHNMDEVARKDVRVGDTVVVRRAGDVIPEVARVVLDKRPDDAAKIELPQACPVCDSPVTRIEGEAVARCTGSLSCDAQLRESLKHFASRRAMDIEGLGDKLIDQMAELGLLKSPADIYRLSEEQVAALPRMAEKSASNLIAAIRRSAQTSFARFLFALGIRDVGEVTAAQLAEDFAELPALMAADLERLQQVPDVGTVVAGRIRDFFDDEHNRAIIARLVDPDDCAIHWPTPQKPASGGPLDGQQFVITGTLEGMSRDQAKARIIAAGGKVSGSLSGKTDFLLAGEKAGSKLAKAQKLGVPVLDLAALEKMLASD</sequence>
<dbReference type="PROSITE" id="PS01055">
    <property type="entry name" value="DNA_LIGASE_N1"/>
    <property type="match status" value="1"/>
</dbReference>
<comment type="function">
    <text evidence="1 14">DNA ligase that catalyzes the formation of phosphodiester linkages between 5'-phosphoryl and 3'-hydroxyl groups in double-stranded DNA using NAD as a coenzyme and as the energy source for the reaction. It is essential for DNA replication and repair of damaged DNA.</text>
</comment>
<keyword evidence="9 14" id="KW-0460">Magnesium</keyword>
<dbReference type="InterPro" id="IPR041663">
    <property type="entry name" value="DisA/LigA_HHH"/>
</dbReference>
<evidence type="ECO:0000256" key="4">
    <source>
        <dbReference type="ARBA" id="ARBA00022598"/>
    </source>
</evidence>
<dbReference type="Gene3D" id="3.40.50.10190">
    <property type="entry name" value="BRCT domain"/>
    <property type="match status" value="1"/>
</dbReference>
<feature type="binding site" evidence="14">
    <location>
        <position position="138"/>
    </location>
    <ligand>
        <name>NAD(+)</name>
        <dbReference type="ChEBI" id="CHEBI:57540"/>
    </ligand>
</feature>
<dbReference type="InterPro" id="IPR004149">
    <property type="entry name" value="Znf_DNAligase_C4"/>
</dbReference>
<dbReference type="NCBIfam" id="TIGR00575">
    <property type="entry name" value="dnlj"/>
    <property type="match status" value="1"/>
</dbReference>
<feature type="binding site" evidence="14">
    <location>
        <position position="115"/>
    </location>
    <ligand>
        <name>NAD(+)</name>
        <dbReference type="ChEBI" id="CHEBI:57540"/>
    </ligand>
</feature>
<dbReference type="InterPro" id="IPR036420">
    <property type="entry name" value="BRCT_dom_sf"/>
</dbReference>
<feature type="binding site" evidence="14">
    <location>
        <position position="319"/>
    </location>
    <ligand>
        <name>NAD(+)</name>
        <dbReference type="ChEBI" id="CHEBI:57540"/>
    </ligand>
</feature>
<dbReference type="InterPro" id="IPR010994">
    <property type="entry name" value="RuvA_2-like"/>
</dbReference>
<keyword evidence="7 14" id="KW-0227">DNA damage</keyword>
<evidence type="ECO:0000259" key="16">
    <source>
        <dbReference type="PROSITE" id="PS50172"/>
    </source>
</evidence>
<dbReference type="SMART" id="SM00532">
    <property type="entry name" value="LIGANc"/>
    <property type="match status" value="1"/>
</dbReference>
<dbReference type="EC" id="6.5.1.2" evidence="2 14"/>
<dbReference type="Gene3D" id="2.40.50.140">
    <property type="entry name" value="Nucleic acid-binding proteins"/>
    <property type="match status" value="1"/>
</dbReference>
<feature type="active site" description="N6-AMP-lysine intermediate" evidence="14">
    <location>
        <position position="117"/>
    </location>
</feature>
<evidence type="ECO:0000256" key="8">
    <source>
        <dbReference type="ARBA" id="ARBA00022833"/>
    </source>
</evidence>
<dbReference type="RefSeq" id="WP_083558958.1">
    <property type="nucleotide sequence ID" value="NZ_AQQV01000001.1"/>
</dbReference>
<keyword evidence="6 14" id="KW-0479">Metal-binding</keyword>
<dbReference type="InterPro" id="IPR004150">
    <property type="entry name" value="NAD_DNA_ligase_OB"/>
</dbReference>
<dbReference type="Pfam" id="PF03119">
    <property type="entry name" value="DNA_ligase_ZBD"/>
    <property type="match status" value="1"/>
</dbReference>
<dbReference type="InterPro" id="IPR013839">
    <property type="entry name" value="DNAligase_adenylation"/>
</dbReference>
<comment type="catalytic activity">
    <reaction evidence="12 14 15">
        <text>NAD(+) + (deoxyribonucleotide)n-3'-hydroxyl + 5'-phospho-(deoxyribonucleotide)m = (deoxyribonucleotide)n+m + AMP + beta-nicotinamide D-nucleotide.</text>
        <dbReference type="EC" id="6.5.1.2"/>
    </reaction>
</comment>
<proteinExistence type="inferred from homology"/>
<gene>
    <name evidence="14" type="primary">ligA</name>
    <name evidence="17" type="ORF">ATO7_00460</name>
</gene>
<dbReference type="GO" id="GO:0003677">
    <property type="term" value="F:DNA binding"/>
    <property type="evidence" value="ECO:0007669"/>
    <property type="project" value="InterPro"/>
</dbReference>
<dbReference type="FunFam" id="3.30.470.30:FF:000001">
    <property type="entry name" value="DNA ligase"/>
    <property type="match status" value="1"/>
</dbReference>
<feature type="binding site" evidence="14">
    <location>
        <position position="437"/>
    </location>
    <ligand>
        <name>Zn(2+)</name>
        <dbReference type="ChEBI" id="CHEBI:29105"/>
    </ligand>
</feature>
<keyword evidence="5 14" id="KW-0235">DNA replication</keyword>
<dbReference type="PROSITE" id="PS01056">
    <property type="entry name" value="DNA_LIGASE_N2"/>
    <property type="match status" value="1"/>
</dbReference>
<evidence type="ECO:0000256" key="5">
    <source>
        <dbReference type="ARBA" id="ARBA00022705"/>
    </source>
</evidence>
<evidence type="ECO:0000256" key="1">
    <source>
        <dbReference type="ARBA" id="ARBA00004067"/>
    </source>
</evidence>
<feature type="binding site" evidence="14">
    <location>
        <position position="413"/>
    </location>
    <ligand>
        <name>Zn(2+)</name>
        <dbReference type="ChEBI" id="CHEBI:29105"/>
    </ligand>
</feature>
<dbReference type="GO" id="GO:0003911">
    <property type="term" value="F:DNA ligase (NAD+) activity"/>
    <property type="evidence" value="ECO:0007669"/>
    <property type="project" value="UniProtKB-UniRule"/>
</dbReference>
<evidence type="ECO:0000256" key="7">
    <source>
        <dbReference type="ARBA" id="ARBA00022763"/>
    </source>
</evidence>
<dbReference type="FunFam" id="1.10.150.20:FF:000006">
    <property type="entry name" value="DNA ligase"/>
    <property type="match status" value="1"/>
</dbReference>
<dbReference type="FunFam" id="1.10.150.20:FF:000007">
    <property type="entry name" value="DNA ligase"/>
    <property type="match status" value="1"/>
</dbReference>
<feature type="domain" description="BRCT" evidence="16">
    <location>
        <begin position="598"/>
        <end position="677"/>
    </location>
</feature>
<evidence type="ECO:0000256" key="14">
    <source>
        <dbReference type="HAMAP-Rule" id="MF_01588"/>
    </source>
</evidence>
<feature type="binding site" evidence="14">
    <location>
        <position position="295"/>
    </location>
    <ligand>
        <name>NAD(+)</name>
        <dbReference type="ChEBI" id="CHEBI:57540"/>
    </ligand>
</feature>
<name>A0A1Y1SG27_9GAMM</name>
<keyword evidence="4 14" id="KW-0436">Ligase</keyword>
<evidence type="ECO:0000256" key="11">
    <source>
        <dbReference type="ARBA" id="ARBA00023204"/>
    </source>
</evidence>
<dbReference type="Pfam" id="PF03120">
    <property type="entry name" value="OB_DNA_ligase"/>
    <property type="match status" value="1"/>
</dbReference>